<evidence type="ECO:0000313" key="7">
    <source>
        <dbReference type="Proteomes" id="UP000295560"/>
    </source>
</evidence>
<dbReference type="OrthoDB" id="2570341at2"/>
<name>A0A4R1I1P8_PSEEN</name>
<dbReference type="InterPro" id="IPR036271">
    <property type="entry name" value="Tet_transcr_reg_TetR-rel_C_sf"/>
</dbReference>
<dbReference type="Gene3D" id="1.10.357.10">
    <property type="entry name" value="Tetracycline Repressor, domain 2"/>
    <property type="match status" value="1"/>
</dbReference>
<dbReference type="Pfam" id="PF00440">
    <property type="entry name" value="TetR_N"/>
    <property type="match status" value="1"/>
</dbReference>
<dbReference type="RefSeq" id="WP_132426336.1">
    <property type="nucleotide sequence ID" value="NZ_SMFZ01000001.1"/>
</dbReference>
<dbReference type="SUPFAM" id="SSF48498">
    <property type="entry name" value="Tetracyclin repressor-like, C-terminal domain"/>
    <property type="match status" value="1"/>
</dbReference>
<organism evidence="6 7">
    <name type="scientific">Pseudonocardia endophytica</name>
    <dbReference type="NCBI Taxonomy" id="401976"/>
    <lineage>
        <taxon>Bacteria</taxon>
        <taxon>Bacillati</taxon>
        <taxon>Actinomycetota</taxon>
        <taxon>Actinomycetes</taxon>
        <taxon>Pseudonocardiales</taxon>
        <taxon>Pseudonocardiaceae</taxon>
        <taxon>Pseudonocardia</taxon>
    </lineage>
</organism>
<dbReference type="Gene3D" id="1.10.10.60">
    <property type="entry name" value="Homeodomain-like"/>
    <property type="match status" value="1"/>
</dbReference>
<sequence length="231" mass="24738">MARRPIWLRPVVESTTGRPAEWSREQITDAGIAVADAEGLAAVTMRRVAAELGTGAASLYRHVSTRDDLVDLMVDRAFADLPAPPDTGDWRADVVAHNIDLLRYLRGRPWIVDGIVTRPPFGPNSVRRVEQILGLMAASPAPGSRKMEAVGVIAGMVQTTAVHERPGHGGALDEEFVAAQMTVLVGMAHDGTHPHLAAVFADPPADPGESGDERMARILRVVLDGLLPEEG</sequence>
<dbReference type="InterPro" id="IPR050109">
    <property type="entry name" value="HTH-type_TetR-like_transc_reg"/>
</dbReference>
<dbReference type="InterPro" id="IPR004111">
    <property type="entry name" value="Repressor_TetR_C"/>
</dbReference>
<evidence type="ECO:0000256" key="1">
    <source>
        <dbReference type="ARBA" id="ARBA00023015"/>
    </source>
</evidence>
<dbReference type="PROSITE" id="PS50977">
    <property type="entry name" value="HTH_TETR_2"/>
    <property type="match status" value="1"/>
</dbReference>
<gene>
    <name evidence="6" type="ORF">EV378_3367</name>
</gene>
<evidence type="ECO:0000256" key="3">
    <source>
        <dbReference type="ARBA" id="ARBA00023163"/>
    </source>
</evidence>
<dbReference type="Proteomes" id="UP000295560">
    <property type="component" value="Unassembled WGS sequence"/>
</dbReference>
<keyword evidence="3" id="KW-0804">Transcription</keyword>
<evidence type="ECO:0000259" key="5">
    <source>
        <dbReference type="PROSITE" id="PS50977"/>
    </source>
</evidence>
<evidence type="ECO:0000256" key="4">
    <source>
        <dbReference type="PROSITE-ProRule" id="PRU00335"/>
    </source>
</evidence>
<dbReference type="Pfam" id="PF02909">
    <property type="entry name" value="TetR_C_1"/>
    <property type="match status" value="1"/>
</dbReference>
<reference evidence="6 7" key="1">
    <citation type="submission" date="2019-03" db="EMBL/GenBank/DDBJ databases">
        <title>Sequencing the genomes of 1000 actinobacteria strains.</title>
        <authorList>
            <person name="Klenk H.-P."/>
        </authorList>
    </citation>
    <scope>NUCLEOTIDE SEQUENCE [LARGE SCALE GENOMIC DNA]</scope>
    <source>
        <strain evidence="6 7">DSM 44969</strain>
    </source>
</reference>
<dbReference type="AlphaFoldDB" id="A0A4R1I1P8"/>
<feature type="domain" description="HTH tetR-type" evidence="5">
    <location>
        <begin position="21"/>
        <end position="81"/>
    </location>
</feature>
<dbReference type="SUPFAM" id="SSF46689">
    <property type="entry name" value="Homeodomain-like"/>
    <property type="match status" value="1"/>
</dbReference>
<dbReference type="GO" id="GO:0003700">
    <property type="term" value="F:DNA-binding transcription factor activity"/>
    <property type="evidence" value="ECO:0007669"/>
    <property type="project" value="TreeGrafter"/>
</dbReference>
<feature type="DNA-binding region" description="H-T-H motif" evidence="4">
    <location>
        <begin position="44"/>
        <end position="63"/>
    </location>
</feature>
<proteinExistence type="predicted"/>
<dbReference type="InterPro" id="IPR009057">
    <property type="entry name" value="Homeodomain-like_sf"/>
</dbReference>
<evidence type="ECO:0000256" key="2">
    <source>
        <dbReference type="ARBA" id="ARBA00023125"/>
    </source>
</evidence>
<keyword evidence="1" id="KW-0805">Transcription regulation</keyword>
<evidence type="ECO:0000313" key="6">
    <source>
        <dbReference type="EMBL" id="TCK27495.1"/>
    </source>
</evidence>
<dbReference type="EMBL" id="SMFZ01000001">
    <property type="protein sequence ID" value="TCK27495.1"/>
    <property type="molecule type" value="Genomic_DNA"/>
</dbReference>
<comment type="caution">
    <text evidence="6">The sequence shown here is derived from an EMBL/GenBank/DDBJ whole genome shotgun (WGS) entry which is preliminary data.</text>
</comment>
<keyword evidence="2 4" id="KW-0238">DNA-binding</keyword>
<dbReference type="GO" id="GO:0000976">
    <property type="term" value="F:transcription cis-regulatory region binding"/>
    <property type="evidence" value="ECO:0007669"/>
    <property type="project" value="TreeGrafter"/>
</dbReference>
<dbReference type="PANTHER" id="PTHR30055">
    <property type="entry name" value="HTH-TYPE TRANSCRIPTIONAL REGULATOR RUTR"/>
    <property type="match status" value="1"/>
</dbReference>
<accession>A0A4R1I1P8</accession>
<protein>
    <submittedName>
        <fullName evidence="6">TetR family transcriptional regulator</fullName>
    </submittedName>
</protein>
<dbReference type="GO" id="GO:0045892">
    <property type="term" value="P:negative regulation of DNA-templated transcription"/>
    <property type="evidence" value="ECO:0007669"/>
    <property type="project" value="InterPro"/>
</dbReference>
<dbReference type="PANTHER" id="PTHR30055:SF151">
    <property type="entry name" value="TRANSCRIPTIONAL REGULATORY PROTEIN"/>
    <property type="match status" value="1"/>
</dbReference>
<dbReference type="InterPro" id="IPR001647">
    <property type="entry name" value="HTH_TetR"/>
</dbReference>
<keyword evidence="7" id="KW-1185">Reference proteome</keyword>